<feature type="non-terminal residue" evidence="1">
    <location>
        <position position="53"/>
    </location>
</feature>
<protein>
    <submittedName>
        <fullName evidence="1">Transcription factor TFIIIB component B</fullName>
    </submittedName>
</protein>
<evidence type="ECO:0000313" key="1">
    <source>
        <dbReference type="EMBL" id="KAK2117976.1"/>
    </source>
</evidence>
<organism evidence="1 2">
    <name type="scientific">Saguinus oedipus</name>
    <name type="common">Cotton-top tamarin</name>
    <name type="synonym">Oedipomidas oedipus</name>
    <dbReference type="NCBI Taxonomy" id="9490"/>
    <lineage>
        <taxon>Eukaryota</taxon>
        <taxon>Metazoa</taxon>
        <taxon>Chordata</taxon>
        <taxon>Craniata</taxon>
        <taxon>Vertebrata</taxon>
        <taxon>Euteleostomi</taxon>
        <taxon>Mammalia</taxon>
        <taxon>Eutheria</taxon>
        <taxon>Euarchontoglires</taxon>
        <taxon>Primates</taxon>
        <taxon>Haplorrhini</taxon>
        <taxon>Platyrrhini</taxon>
        <taxon>Cebidae</taxon>
        <taxon>Callitrichinae</taxon>
        <taxon>Saguinus</taxon>
    </lineage>
</organism>
<comment type="caution">
    <text evidence="1">The sequence shown here is derived from an EMBL/GenBank/DDBJ whole genome shotgun (WGS) entry which is preliminary data.</text>
</comment>
<proteinExistence type="predicted"/>
<gene>
    <name evidence="1" type="primary">BDP1_7</name>
    <name evidence="1" type="ORF">P7K49_004863</name>
</gene>
<dbReference type="Proteomes" id="UP001266305">
    <property type="component" value="Unassembled WGS sequence"/>
</dbReference>
<name>A0ABQ9W8N9_SAGOE</name>
<sequence>NVNHRIVHECQELSSPVITTSLPSFEENKIVLEEQNSRKISLMENIKENATPT</sequence>
<dbReference type="EMBL" id="JASSZA010000002">
    <property type="protein sequence ID" value="KAK2117976.1"/>
    <property type="molecule type" value="Genomic_DNA"/>
</dbReference>
<feature type="non-terminal residue" evidence="1">
    <location>
        <position position="1"/>
    </location>
</feature>
<evidence type="ECO:0000313" key="2">
    <source>
        <dbReference type="Proteomes" id="UP001266305"/>
    </source>
</evidence>
<keyword evidence="2" id="KW-1185">Reference proteome</keyword>
<accession>A0ABQ9W8N9</accession>
<reference evidence="1 2" key="1">
    <citation type="submission" date="2023-05" db="EMBL/GenBank/DDBJ databases">
        <title>B98-5 Cell Line De Novo Hybrid Assembly: An Optical Mapping Approach.</title>
        <authorList>
            <person name="Kananen K."/>
            <person name="Auerbach J.A."/>
            <person name="Kautto E."/>
            <person name="Blachly J.S."/>
        </authorList>
    </citation>
    <scope>NUCLEOTIDE SEQUENCE [LARGE SCALE GENOMIC DNA]</scope>
    <source>
        <strain evidence="1">B95-8</strain>
        <tissue evidence="1">Cell line</tissue>
    </source>
</reference>